<dbReference type="Gene3D" id="1.10.10.10">
    <property type="entry name" value="Winged helix-like DNA-binding domain superfamily/Winged helix DNA-binding domain"/>
    <property type="match status" value="1"/>
</dbReference>
<keyword evidence="11" id="KW-1185">Reference proteome</keyword>
<evidence type="ECO:0000256" key="5">
    <source>
        <dbReference type="ARBA" id="ARBA00023163"/>
    </source>
</evidence>
<sequence>MMPFDAHLMLVDPNETRRGLLKTFLGRNGFLVSAARDVDHAARLLAGLDFDLVILDQVEGAENLGEQTAAPVLWLVPEGETHAGETLRKPFEPQALIDRINTMLDRRPEPAETGPKELQLGPLTYDVEAAVLKQGDKRIGLTATEVKLMRALAARAGAPITRAELADEVEADPTSRAVDVQITRLRRKLEPNPKAPKVLQTVRGTGYMLVAE</sequence>
<accession>A0A845M7M8</accession>
<evidence type="ECO:0000256" key="6">
    <source>
        <dbReference type="PROSITE-ProRule" id="PRU00169"/>
    </source>
</evidence>
<evidence type="ECO:0000256" key="2">
    <source>
        <dbReference type="ARBA" id="ARBA00023012"/>
    </source>
</evidence>
<dbReference type="Proteomes" id="UP000467322">
    <property type="component" value="Unassembled WGS sequence"/>
</dbReference>
<keyword evidence="2" id="KW-0902">Two-component regulatory system</keyword>
<keyword evidence="5" id="KW-0804">Transcription</keyword>
<proteinExistence type="predicted"/>
<protein>
    <submittedName>
        <fullName evidence="10">DNA-binding response regulator</fullName>
    </submittedName>
</protein>
<dbReference type="InterPro" id="IPR039420">
    <property type="entry name" value="WalR-like"/>
</dbReference>
<dbReference type="PANTHER" id="PTHR48111:SF4">
    <property type="entry name" value="DNA-BINDING DUAL TRANSCRIPTIONAL REGULATOR OMPR"/>
    <property type="match status" value="1"/>
</dbReference>
<dbReference type="InterPro" id="IPR001867">
    <property type="entry name" value="OmpR/PhoB-type_DNA-bd"/>
</dbReference>
<feature type="modified residue" description="4-aspartylphosphate" evidence="6">
    <location>
        <position position="56"/>
    </location>
</feature>
<dbReference type="SUPFAM" id="SSF52172">
    <property type="entry name" value="CheY-like"/>
    <property type="match status" value="1"/>
</dbReference>
<dbReference type="CDD" id="cd00383">
    <property type="entry name" value="trans_reg_C"/>
    <property type="match status" value="1"/>
</dbReference>
<dbReference type="SUPFAM" id="SSF46894">
    <property type="entry name" value="C-terminal effector domain of the bipartite response regulators"/>
    <property type="match status" value="1"/>
</dbReference>
<dbReference type="GO" id="GO:0032993">
    <property type="term" value="C:protein-DNA complex"/>
    <property type="evidence" value="ECO:0007669"/>
    <property type="project" value="TreeGrafter"/>
</dbReference>
<name>A0A845M7M8_9RHOB</name>
<evidence type="ECO:0000259" key="9">
    <source>
        <dbReference type="PROSITE" id="PS51755"/>
    </source>
</evidence>
<dbReference type="InterPro" id="IPR036388">
    <property type="entry name" value="WH-like_DNA-bd_sf"/>
</dbReference>
<evidence type="ECO:0000256" key="4">
    <source>
        <dbReference type="ARBA" id="ARBA00023125"/>
    </source>
</evidence>
<reference evidence="10 11" key="1">
    <citation type="submission" date="2019-12" db="EMBL/GenBank/DDBJ databases">
        <title>Maritimibacter sp. nov. sp. isolated from sea sand.</title>
        <authorList>
            <person name="Kim J."/>
            <person name="Jeong S.E."/>
            <person name="Jung H.S."/>
            <person name="Jeon C.O."/>
        </authorList>
    </citation>
    <scope>NUCLEOTIDE SEQUENCE [LARGE SCALE GENOMIC DNA]</scope>
    <source>
        <strain evidence="10 11">DP07</strain>
    </source>
</reference>
<dbReference type="EMBL" id="WTUX01000022">
    <property type="protein sequence ID" value="MZR15139.1"/>
    <property type="molecule type" value="Genomic_DNA"/>
</dbReference>
<comment type="caution">
    <text evidence="10">The sequence shown here is derived from an EMBL/GenBank/DDBJ whole genome shotgun (WGS) entry which is preliminary data.</text>
</comment>
<dbReference type="Pfam" id="PF00486">
    <property type="entry name" value="Trans_reg_C"/>
    <property type="match status" value="1"/>
</dbReference>
<keyword evidence="4 7" id="KW-0238">DNA-binding</keyword>
<evidence type="ECO:0000313" key="11">
    <source>
        <dbReference type="Proteomes" id="UP000467322"/>
    </source>
</evidence>
<evidence type="ECO:0000256" key="7">
    <source>
        <dbReference type="PROSITE-ProRule" id="PRU01091"/>
    </source>
</evidence>
<gene>
    <name evidence="10" type="ORF">GQE99_19140</name>
</gene>
<feature type="domain" description="OmpR/PhoB-type" evidence="9">
    <location>
        <begin position="115"/>
        <end position="211"/>
    </location>
</feature>
<dbReference type="GO" id="GO:0005829">
    <property type="term" value="C:cytosol"/>
    <property type="evidence" value="ECO:0007669"/>
    <property type="project" value="TreeGrafter"/>
</dbReference>
<evidence type="ECO:0000313" key="10">
    <source>
        <dbReference type="EMBL" id="MZR15139.1"/>
    </source>
</evidence>
<dbReference type="GO" id="GO:0000976">
    <property type="term" value="F:transcription cis-regulatory region binding"/>
    <property type="evidence" value="ECO:0007669"/>
    <property type="project" value="TreeGrafter"/>
</dbReference>
<evidence type="ECO:0000256" key="3">
    <source>
        <dbReference type="ARBA" id="ARBA00023015"/>
    </source>
</evidence>
<dbReference type="PANTHER" id="PTHR48111">
    <property type="entry name" value="REGULATOR OF RPOS"/>
    <property type="match status" value="1"/>
</dbReference>
<dbReference type="InterPro" id="IPR016032">
    <property type="entry name" value="Sig_transdc_resp-reg_C-effctor"/>
</dbReference>
<dbReference type="InterPro" id="IPR011006">
    <property type="entry name" value="CheY-like_superfamily"/>
</dbReference>
<evidence type="ECO:0000259" key="8">
    <source>
        <dbReference type="PROSITE" id="PS50110"/>
    </source>
</evidence>
<evidence type="ECO:0000256" key="1">
    <source>
        <dbReference type="ARBA" id="ARBA00022553"/>
    </source>
</evidence>
<feature type="domain" description="Response regulatory" evidence="8">
    <location>
        <begin position="7"/>
        <end position="104"/>
    </location>
</feature>
<dbReference type="PROSITE" id="PS51755">
    <property type="entry name" value="OMPR_PHOB"/>
    <property type="match status" value="1"/>
</dbReference>
<dbReference type="InterPro" id="IPR001789">
    <property type="entry name" value="Sig_transdc_resp-reg_receiver"/>
</dbReference>
<keyword evidence="1 6" id="KW-0597">Phosphoprotein</keyword>
<dbReference type="GO" id="GO:0000156">
    <property type="term" value="F:phosphorelay response regulator activity"/>
    <property type="evidence" value="ECO:0007669"/>
    <property type="project" value="TreeGrafter"/>
</dbReference>
<keyword evidence="3" id="KW-0805">Transcription regulation</keyword>
<feature type="DNA-binding region" description="OmpR/PhoB-type" evidence="7">
    <location>
        <begin position="115"/>
        <end position="211"/>
    </location>
</feature>
<dbReference type="GO" id="GO:0006355">
    <property type="term" value="P:regulation of DNA-templated transcription"/>
    <property type="evidence" value="ECO:0007669"/>
    <property type="project" value="InterPro"/>
</dbReference>
<dbReference type="PROSITE" id="PS50110">
    <property type="entry name" value="RESPONSE_REGULATORY"/>
    <property type="match status" value="1"/>
</dbReference>
<dbReference type="Gene3D" id="3.40.50.2300">
    <property type="match status" value="1"/>
</dbReference>
<organism evidence="10 11">
    <name type="scientific">Maritimibacter harenae</name>
    <dbReference type="NCBI Taxonomy" id="2606218"/>
    <lineage>
        <taxon>Bacteria</taxon>
        <taxon>Pseudomonadati</taxon>
        <taxon>Pseudomonadota</taxon>
        <taxon>Alphaproteobacteria</taxon>
        <taxon>Rhodobacterales</taxon>
        <taxon>Roseobacteraceae</taxon>
        <taxon>Maritimibacter</taxon>
    </lineage>
</organism>
<dbReference type="SMART" id="SM00862">
    <property type="entry name" value="Trans_reg_C"/>
    <property type="match status" value="1"/>
</dbReference>
<dbReference type="AlphaFoldDB" id="A0A845M7M8"/>